<evidence type="ECO:0000313" key="9">
    <source>
        <dbReference type="Proteomes" id="UP000193427"/>
    </source>
</evidence>
<dbReference type="AlphaFoldDB" id="A0A1W6L8C1"/>
<dbReference type="EMBL" id="CP015118">
    <property type="protein sequence ID" value="ARN20447.1"/>
    <property type="molecule type" value="Genomic_DNA"/>
</dbReference>
<dbReference type="PANTHER" id="PTHR30445">
    <property type="entry name" value="K(+)_H(+) ANTIPORTER SUBUNIT KHTT"/>
    <property type="match status" value="1"/>
</dbReference>
<dbReference type="GO" id="GO:0006813">
    <property type="term" value="P:potassium ion transport"/>
    <property type="evidence" value="ECO:0007669"/>
    <property type="project" value="InterPro"/>
</dbReference>
<keyword evidence="5" id="KW-0812">Transmembrane</keyword>
<gene>
    <name evidence="8" type="ORF">A4W93_11380</name>
</gene>
<evidence type="ECO:0000256" key="7">
    <source>
        <dbReference type="ARBA" id="ARBA00023136"/>
    </source>
</evidence>
<dbReference type="SUPFAM" id="SSF116726">
    <property type="entry name" value="TrkA C-terminal domain-like"/>
    <property type="match status" value="2"/>
</dbReference>
<dbReference type="InterPro" id="IPR036721">
    <property type="entry name" value="RCK_C_sf"/>
</dbReference>
<dbReference type="InterPro" id="IPR006037">
    <property type="entry name" value="RCK_C"/>
</dbReference>
<keyword evidence="7" id="KW-0472">Membrane</keyword>
<keyword evidence="3" id="KW-0813">Transport</keyword>
<evidence type="ECO:0000256" key="5">
    <source>
        <dbReference type="ARBA" id="ARBA00022692"/>
    </source>
</evidence>
<dbReference type="OrthoDB" id="5166626at2"/>
<dbReference type="GO" id="GO:0005886">
    <property type="term" value="C:plasma membrane"/>
    <property type="evidence" value="ECO:0007669"/>
    <property type="project" value="UniProtKB-SubCell"/>
</dbReference>
<dbReference type="Pfam" id="PF06826">
    <property type="entry name" value="Asp-Al_Ex"/>
    <property type="match status" value="2"/>
</dbReference>
<reference evidence="8 9" key="1">
    <citation type="submission" date="2016-04" db="EMBL/GenBank/DDBJ databases">
        <title>Complete genome sequence of natural rubber-degrading, novel Gram-negative bacterium, Rhizobacter gummiphilus strain NS21.</title>
        <authorList>
            <person name="Tabata M."/>
            <person name="Kasai D."/>
            <person name="Fukuda M."/>
        </authorList>
    </citation>
    <scope>NUCLEOTIDE SEQUENCE [LARGE SCALE GENOMIC DNA]</scope>
    <source>
        <strain evidence="8 9">NS21</strain>
    </source>
</reference>
<name>A0A1W6L8C1_9BURK</name>
<evidence type="ECO:0000256" key="4">
    <source>
        <dbReference type="ARBA" id="ARBA00022475"/>
    </source>
</evidence>
<organism evidence="8 9">
    <name type="scientific">Piscinibacter gummiphilus</name>
    <dbReference type="NCBI Taxonomy" id="946333"/>
    <lineage>
        <taxon>Bacteria</taxon>
        <taxon>Pseudomonadati</taxon>
        <taxon>Pseudomonadota</taxon>
        <taxon>Betaproteobacteria</taxon>
        <taxon>Burkholderiales</taxon>
        <taxon>Sphaerotilaceae</taxon>
        <taxon>Piscinibacter</taxon>
    </lineage>
</organism>
<keyword evidence="9" id="KW-1185">Reference proteome</keyword>
<dbReference type="PANTHER" id="PTHR30445:SF9">
    <property type="match status" value="1"/>
</dbReference>
<protein>
    <submittedName>
        <fullName evidence="8">Uncharacterized protein</fullName>
    </submittedName>
</protein>
<evidence type="ECO:0000256" key="2">
    <source>
        <dbReference type="ARBA" id="ARBA00009854"/>
    </source>
</evidence>
<dbReference type="InterPro" id="IPR006512">
    <property type="entry name" value="YidE_YbjL"/>
</dbReference>
<keyword evidence="4" id="KW-1003">Cell membrane</keyword>
<evidence type="ECO:0000256" key="3">
    <source>
        <dbReference type="ARBA" id="ARBA00022448"/>
    </source>
</evidence>
<proteinExistence type="inferred from homology"/>
<comment type="similarity">
    <text evidence="2">Belongs to the AAE transporter (TC 2.A.81) family.</text>
</comment>
<dbReference type="InterPro" id="IPR050144">
    <property type="entry name" value="AAE_transporter"/>
</dbReference>
<sequence length="512" mass="52278">MDWLHAIFKRSPEIALFLSIALGWFAGRLQWGTFRVGTATGTFLAALVVSQAGVHVDPGVHTVLLALFLYAAGFEAGPQFLPVMRGEGARAAGVGAAFAVTAFLLASPARAGGDGAQALVTVLGLLAALLVCGHAVPWLIRRPLLDDALQADAALSQGVPVLAPGLQSAAPELVGRLYRVAAGPSRTVSDVSGQEAHDPDLPPVSISRIKRGLRFVEPAPQVRLLPADVVLVVGRREAVVARARGLGEEVHGIDGMALAMQRRDVVLTRASFDQRSIGEIRATSSGNLRHGVVVVQLSRMGRVLPLAADTVVRLHDTVSLHGTEADVARFAAVIGDPVLPTARTDVMYLAGGLVAGLLLGLPSVHAGSAVLTLGAGGALVSGVAFGWFRAKRQTFGAVPPGALRVLKDLGTAALVAVVVLGAGEPAVAAARELGAPLLAAVAAMAFVPLVVALCAGRYLLGGRHGALLAGALSGAALSAPALGDTLDRTDSAVPVAPFAVAAAVSGLLHAWF</sequence>
<dbReference type="GO" id="GO:0008324">
    <property type="term" value="F:monoatomic cation transmembrane transporter activity"/>
    <property type="evidence" value="ECO:0007669"/>
    <property type="project" value="InterPro"/>
</dbReference>
<dbReference type="STRING" id="946333.A4W93_11380"/>
<comment type="subcellular location">
    <subcellularLocation>
        <location evidence="1">Cell membrane</location>
        <topology evidence="1">Multi-pass membrane protein</topology>
    </subcellularLocation>
</comment>
<dbReference type="Proteomes" id="UP000193427">
    <property type="component" value="Chromosome"/>
</dbReference>
<dbReference type="KEGG" id="rgu:A4W93_11380"/>
<keyword evidence="6" id="KW-1133">Transmembrane helix</keyword>
<dbReference type="PROSITE" id="PS51202">
    <property type="entry name" value="RCK_C"/>
    <property type="match status" value="2"/>
</dbReference>
<evidence type="ECO:0000256" key="6">
    <source>
        <dbReference type="ARBA" id="ARBA00022989"/>
    </source>
</evidence>
<dbReference type="RefSeq" id="WP_085750722.1">
    <property type="nucleotide sequence ID" value="NZ_BSPR01000023.1"/>
</dbReference>
<evidence type="ECO:0000313" key="8">
    <source>
        <dbReference type="EMBL" id="ARN20447.1"/>
    </source>
</evidence>
<accession>A0A1W6L8C1</accession>
<evidence type="ECO:0000256" key="1">
    <source>
        <dbReference type="ARBA" id="ARBA00004651"/>
    </source>
</evidence>